<proteinExistence type="predicted"/>
<sequence length="50" mass="6065">MQTEIDATRDRQGFIAHRRYRPDQWDEVTSWKFYAANGEPWFGFEAVRDL</sequence>
<reference evidence="1" key="1">
    <citation type="journal article" date="2023" name="Plants (Basel)">
        <title>Genomic Analysis of Leptolyngbya boryana CZ1 Reveals Efficient Carbon Fixation Modules.</title>
        <authorList>
            <person name="Bai X."/>
            <person name="Wang H."/>
            <person name="Cheng W."/>
            <person name="Wang J."/>
            <person name="Ma M."/>
            <person name="Hu H."/>
            <person name="Song Z."/>
            <person name="Ma H."/>
            <person name="Fan Y."/>
            <person name="Du C."/>
            <person name="Xu J."/>
        </authorList>
    </citation>
    <scope>NUCLEOTIDE SEQUENCE</scope>
    <source>
        <strain evidence="1">CZ1</strain>
    </source>
</reference>
<protein>
    <submittedName>
        <fullName evidence="1">Uncharacterized protein</fullName>
    </submittedName>
</protein>
<accession>A0AA96X0N4</accession>
<name>A0AA96X0N4_LEPBY</name>
<evidence type="ECO:0000313" key="1">
    <source>
        <dbReference type="EMBL" id="WNZ48168.1"/>
    </source>
</evidence>
<reference evidence="1" key="2">
    <citation type="submission" date="2023-07" db="EMBL/GenBank/DDBJ databases">
        <authorList>
            <person name="Bai X.-H."/>
            <person name="Wang H.-H."/>
            <person name="Wang J."/>
            <person name="Ma M.-Y."/>
            <person name="Hu H.-H."/>
            <person name="Song Z.-L."/>
            <person name="Ma H.-G."/>
            <person name="Fan Y."/>
            <person name="Du C.-Y."/>
            <person name="Xu J.-C."/>
        </authorList>
    </citation>
    <scope>NUCLEOTIDE SEQUENCE</scope>
    <source>
        <strain evidence="1">CZ1</strain>
    </source>
</reference>
<dbReference type="RefSeq" id="WP_316428547.1">
    <property type="nucleotide sequence ID" value="NZ_CP130144.1"/>
</dbReference>
<gene>
    <name evidence="1" type="ORF">Q2T42_10030</name>
</gene>
<dbReference type="AlphaFoldDB" id="A0AA96X0N4"/>
<organism evidence="1">
    <name type="scientific">Leptolyngbya boryana CZ1</name>
    <dbReference type="NCBI Taxonomy" id="3060204"/>
    <lineage>
        <taxon>Bacteria</taxon>
        <taxon>Bacillati</taxon>
        <taxon>Cyanobacteriota</taxon>
        <taxon>Cyanophyceae</taxon>
        <taxon>Leptolyngbyales</taxon>
        <taxon>Leptolyngbyaceae</taxon>
        <taxon>Leptolyngbya group</taxon>
        <taxon>Leptolyngbya</taxon>
    </lineage>
</organism>
<dbReference type="EMBL" id="CP130144">
    <property type="protein sequence ID" value="WNZ48168.1"/>
    <property type="molecule type" value="Genomic_DNA"/>
</dbReference>